<dbReference type="Pfam" id="PF00657">
    <property type="entry name" value="Lipase_GDSL"/>
    <property type="match status" value="1"/>
</dbReference>
<dbReference type="GO" id="GO:0016788">
    <property type="term" value="F:hydrolase activity, acting on ester bonds"/>
    <property type="evidence" value="ECO:0007669"/>
    <property type="project" value="InterPro"/>
</dbReference>
<dbReference type="EMBL" id="KV745674">
    <property type="protein sequence ID" value="OCK73729.1"/>
    <property type="molecule type" value="Genomic_DNA"/>
</dbReference>
<dbReference type="PANTHER" id="PTHR14209:SF19">
    <property type="entry name" value="ISOAMYL ACETATE-HYDROLYZING ESTERASE 1 HOMOLOG"/>
    <property type="match status" value="1"/>
</dbReference>
<sequence length="270" mass="30416">MASTDQLPNIILFGDSLTEWGFYEDNRGFGWAMEQHFAGKANVLNKGLAGYNSTWIKSYFGQIIQQANEPYAPPTLLFTIFLGANDACLPPAGAHVPLNQYEENIREFVEIILTNEAMADTKIVLITPPPINIQEPLEDTLNIGPAGKVEVDLEADKNTRGYRTYMSKKRYADKVMEIAKSYEDVTDQVIGLNFWKALIDTALEQDERLADDDAYDENRLPGCGLAGAKGFKQGYFTDGLHLDRLGYEVLFKELMASVLKKWPEMDKNWN</sequence>
<name>A0A8E2J9H4_9PEZI</name>
<proteinExistence type="predicted"/>
<protein>
    <submittedName>
        <fullName evidence="1">SGNH hydrolase</fullName>
    </submittedName>
</protein>
<dbReference type="Proteomes" id="UP000250266">
    <property type="component" value="Unassembled WGS sequence"/>
</dbReference>
<evidence type="ECO:0000313" key="1">
    <source>
        <dbReference type="EMBL" id="OCK73729.1"/>
    </source>
</evidence>
<accession>A0A8E2J9H4</accession>
<dbReference type="SUPFAM" id="SSF52266">
    <property type="entry name" value="SGNH hydrolase"/>
    <property type="match status" value="1"/>
</dbReference>
<dbReference type="InterPro" id="IPR045136">
    <property type="entry name" value="Iah1-like"/>
</dbReference>
<evidence type="ECO:0000313" key="2">
    <source>
        <dbReference type="Proteomes" id="UP000250266"/>
    </source>
</evidence>
<keyword evidence="2" id="KW-1185">Reference proteome</keyword>
<dbReference type="OrthoDB" id="671439at2759"/>
<keyword evidence="1" id="KW-0378">Hydrolase</keyword>
<dbReference type="PANTHER" id="PTHR14209">
    <property type="entry name" value="ISOAMYL ACETATE-HYDROLYZING ESTERASE 1"/>
    <property type="match status" value="1"/>
</dbReference>
<dbReference type="Gene3D" id="3.40.50.1110">
    <property type="entry name" value="SGNH hydrolase"/>
    <property type="match status" value="1"/>
</dbReference>
<reference evidence="1 2" key="1">
    <citation type="journal article" date="2016" name="Nat. Commun.">
        <title>Ectomycorrhizal ecology is imprinted in the genome of the dominant symbiotic fungus Cenococcum geophilum.</title>
        <authorList>
            <consortium name="DOE Joint Genome Institute"/>
            <person name="Peter M."/>
            <person name="Kohler A."/>
            <person name="Ohm R.A."/>
            <person name="Kuo A."/>
            <person name="Krutzmann J."/>
            <person name="Morin E."/>
            <person name="Arend M."/>
            <person name="Barry K.W."/>
            <person name="Binder M."/>
            <person name="Choi C."/>
            <person name="Clum A."/>
            <person name="Copeland A."/>
            <person name="Grisel N."/>
            <person name="Haridas S."/>
            <person name="Kipfer T."/>
            <person name="LaButti K."/>
            <person name="Lindquist E."/>
            <person name="Lipzen A."/>
            <person name="Maire R."/>
            <person name="Meier B."/>
            <person name="Mihaltcheva S."/>
            <person name="Molinier V."/>
            <person name="Murat C."/>
            <person name="Poggeler S."/>
            <person name="Quandt C.A."/>
            <person name="Sperisen C."/>
            <person name="Tritt A."/>
            <person name="Tisserant E."/>
            <person name="Crous P.W."/>
            <person name="Henrissat B."/>
            <person name="Nehls U."/>
            <person name="Egli S."/>
            <person name="Spatafora J.W."/>
            <person name="Grigoriev I.V."/>
            <person name="Martin F.M."/>
        </authorList>
    </citation>
    <scope>NUCLEOTIDE SEQUENCE [LARGE SCALE GENOMIC DNA]</scope>
    <source>
        <strain evidence="1 2">CBS 459.81</strain>
    </source>
</reference>
<dbReference type="InterPro" id="IPR001087">
    <property type="entry name" value="GDSL"/>
</dbReference>
<gene>
    <name evidence="1" type="ORF">K432DRAFT_225468</name>
</gene>
<organism evidence="1 2">
    <name type="scientific">Lepidopterella palustris CBS 459.81</name>
    <dbReference type="NCBI Taxonomy" id="1314670"/>
    <lineage>
        <taxon>Eukaryota</taxon>
        <taxon>Fungi</taxon>
        <taxon>Dikarya</taxon>
        <taxon>Ascomycota</taxon>
        <taxon>Pezizomycotina</taxon>
        <taxon>Dothideomycetes</taxon>
        <taxon>Pleosporomycetidae</taxon>
        <taxon>Mytilinidiales</taxon>
        <taxon>Argynnaceae</taxon>
        <taxon>Lepidopterella</taxon>
    </lineage>
</organism>
<dbReference type="InterPro" id="IPR036514">
    <property type="entry name" value="SGNH_hydro_sf"/>
</dbReference>
<dbReference type="AlphaFoldDB" id="A0A8E2J9H4"/>